<organism evidence="1 2">
    <name type="scientific">Hesseltinella vesiculosa</name>
    <dbReference type="NCBI Taxonomy" id="101127"/>
    <lineage>
        <taxon>Eukaryota</taxon>
        <taxon>Fungi</taxon>
        <taxon>Fungi incertae sedis</taxon>
        <taxon>Mucoromycota</taxon>
        <taxon>Mucoromycotina</taxon>
        <taxon>Mucoromycetes</taxon>
        <taxon>Mucorales</taxon>
        <taxon>Cunninghamellaceae</taxon>
        <taxon>Hesseltinella</taxon>
    </lineage>
</organism>
<dbReference type="EMBL" id="MCGT01000001">
    <property type="protein sequence ID" value="ORX63058.1"/>
    <property type="molecule type" value="Genomic_DNA"/>
</dbReference>
<reference evidence="1 2" key="1">
    <citation type="submission" date="2016-07" db="EMBL/GenBank/DDBJ databases">
        <title>Pervasive Adenine N6-methylation of Active Genes in Fungi.</title>
        <authorList>
            <consortium name="DOE Joint Genome Institute"/>
            <person name="Mondo S.J."/>
            <person name="Dannebaum R.O."/>
            <person name="Kuo R.C."/>
            <person name="Labutti K."/>
            <person name="Haridas S."/>
            <person name="Kuo A."/>
            <person name="Salamov A."/>
            <person name="Ahrendt S.R."/>
            <person name="Lipzen A."/>
            <person name="Sullivan W."/>
            <person name="Andreopoulos W.B."/>
            <person name="Clum A."/>
            <person name="Lindquist E."/>
            <person name="Daum C."/>
            <person name="Ramamoorthy G.K."/>
            <person name="Gryganskyi A."/>
            <person name="Culley D."/>
            <person name="Magnuson J.K."/>
            <person name="James T.Y."/>
            <person name="O'Malley M.A."/>
            <person name="Stajich J.E."/>
            <person name="Spatafora J.W."/>
            <person name="Visel A."/>
            <person name="Grigoriev I.V."/>
        </authorList>
    </citation>
    <scope>NUCLEOTIDE SEQUENCE [LARGE SCALE GENOMIC DNA]</scope>
    <source>
        <strain evidence="1 2">NRRL 3301</strain>
    </source>
</reference>
<keyword evidence="2" id="KW-1185">Reference proteome</keyword>
<comment type="caution">
    <text evidence="1">The sequence shown here is derived from an EMBL/GenBank/DDBJ whole genome shotgun (WGS) entry which is preliminary data.</text>
</comment>
<evidence type="ECO:0000313" key="1">
    <source>
        <dbReference type="EMBL" id="ORX63058.1"/>
    </source>
</evidence>
<sequence>MWGTTRTSILKHGLQSLIKHTLSTPSNNVDFAMDDATKNKFIDGIKNVVMYNTDMNIMASTFRLYFVTNLINANEPVPPVIFTKPFFHAINQLLLGMQLTNTSTLSPSFREALLASFTTFRASFDPPAEESTEPRQTFCSKLSSPVGRPAVSLTGSVLSSTAEENVTAWRNHVAENFQGFATTYCTFMPTCSVGCTY</sequence>
<dbReference type="OrthoDB" id="2285535at2759"/>
<name>A0A1X2GY89_9FUNG</name>
<protein>
    <submittedName>
        <fullName evidence="1">Uncharacterized protein</fullName>
    </submittedName>
</protein>
<accession>A0A1X2GY89</accession>
<dbReference type="AlphaFoldDB" id="A0A1X2GY89"/>
<dbReference type="Proteomes" id="UP000242146">
    <property type="component" value="Unassembled WGS sequence"/>
</dbReference>
<evidence type="ECO:0000313" key="2">
    <source>
        <dbReference type="Proteomes" id="UP000242146"/>
    </source>
</evidence>
<gene>
    <name evidence="1" type="ORF">DM01DRAFT_1010965</name>
</gene>
<proteinExistence type="predicted"/>